<evidence type="ECO:0000256" key="1">
    <source>
        <dbReference type="SAM" id="MobiDB-lite"/>
    </source>
</evidence>
<evidence type="ECO:0000313" key="3">
    <source>
        <dbReference type="EMBL" id="QKH35704.1"/>
    </source>
</evidence>
<evidence type="ECO:0000256" key="2">
    <source>
        <dbReference type="SAM" id="Phobius"/>
    </source>
</evidence>
<keyword evidence="2" id="KW-0472">Membrane</keyword>
<proteinExistence type="predicted"/>
<name>A0A7D4IKV1_9BURK</name>
<reference evidence="3 4" key="1">
    <citation type="submission" date="2020-05" db="EMBL/GenBank/DDBJ databases">
        <title>FDA dAtabase for Regulatory Grade micrObial Sequences (FDA-ARGOS): Supporting development and validation of Infectious Disease Dx tests.</title>
        <authorList>
            <person name="Sproer C."/>
            <person name="Gronow S."/>
            <person name="Severitt S."/>
            <person name="Schroder I."/>
            <person name="Tallon L."/>
            <person name="Sadzewicz L."/>
            <person name="Zhao X."/>
            <person name="Vavikolanu K."/>
            <person name="Mehta A."/>
            <person name="Aluvathingal J."/>
            <person name="Nadendla S."/>
            <person name="Myers T."/>
            <person name="Yan Y."/>
            <person name="Sichtig H."/>
        </authorList>
    </citation>
    <scope>NUCLEOTIDE SEQUENCE [LARGE SCALE GENOMIC DNA]</scope>
    <source>
        <strain evidence="3 4">FDAARGOS_790</strain>
    </source>
</reference>
<accession>A0A7D4IKV1</accession>
<feature type="region of interest" description="Disordered" evidence="1">
    <location>
        <begin position="183"/>
        <end position="214"/>
    </location>
</feature>
<feature type="transmembrane region" description="Helical" evidence="2">
    <location>
        <begin position="63"/>
        <end position="83"/>
    </location>
</feature>
<dbReference type="RefSeq" id="WP_173144680.1">
    <property type="nucleotide sequence ID" value="NZ_CP053985.1"/>
</dbReference>
<dbReference type="KEGG" id="apes:FOC84_12420"/>
<protein>
    <submittedName>
        <fullName evidence="3">Uncharacterized protein</fullName>
    </submittedName>
</protein>
<dbReference type="Proteomes" id="UP000500970">
    <property type="component" value="Chromosome"/>
</dbReference>
<feature type="transmembrane region" description="Helical" evidence="2">
    <location>
        <begin position="31"/>
        <end position="51"/>
    </location>
</feature>
<organism evidence="3 4">
    <name type="scientific">Achromobacter pestifer</name>
    <dbReference type="NCBI Taxonomy" id="1353889"/>
    <lineage>
        <taxon>Bacteria</taxon>
        <taxon>Pseudomonadati</taxon>
        <taxon>Pseudomonadota</taxon>
        <taxon>Betaproteobacteria</taxon>
        <taxon>Burkholderiales</taxon>
        <taxon>Alcaligenaceae</taxon>
        <taxon>Achromobacter</taxon>
    </lineage>
</organism>
<evidence type="ECO:0000313" key="4">
    <source>
        <dbReference type="Proteomes" id="UP000500970"/>
    </source>
</evidence>
<dbReference type="EMBL" id="CP053985">
    <property type="protein sequence ID" value="QKH35704.1"/>
    <property type="molecule type" value="Genomic_DNA"/>
</dbReference>
<keyword evidence="4" id="KW-1185">Reference proteome</keyword>
<keyword evidence="2" id="KW-0812">Transmembrane</keyword>
<keyword evidence="2" id="KW-1133">Transmembrane helix</keyword>
<sequence>MKQSKRRTPNPQIAPAPTVLKRPIVIRAWRLFFWFYVLVAAPFAILLSIYLLFEMAHDQWNGWLLLVCLLLFAGVPLSVYGLMPALRAQRKVLLEIRNEGLWSPQTGAVPWPKVRFVGFRSYGATVTSTWLEVFVSSESEPDCAFDLDDTNIYRTRRLRLRLQQLTMVKIFRRELRSYQSVESSGAATGNALPRDASSKIKAGVSSAPVRPRNK</sequence>
<gene>
    <name evidence="3" type="ORF">FOC84_12420</name>
</gene>
<dbReference type="AlphaFoldDB" id="A0A7D4IKV1"/>